<evidence type="ECO:0000313" key="3">
    <source>
        <dbReference type="Proteomes" id="UP001373714"/>
    </source>
</evidence>
<feature type="region of interest" description="Disordered" evidence="1">
    <location>
        <begin position="1"/>
        <end position="30"/>
    </location>
</feature>
<gene>
    <name evidence="2" type="ORF">TWF730_008418</name>
</gene>
<accession>A0AAV9V647</accession>
<evidence type="ECO:0000256" key="1">
    <source>
        <dbReference type="SAM" id="MobiDB-lite"/>
    </source>
</evidence>
<protein>
    <submittedName>
        <fullName evidence="2">Uncharacterized protein</fullName>
    </submittedName>
</protein>
<evidence type="ECO:0000313" key="2">
    <source>
        <dbReference type="EMBL" id="KAK6353998.1"/>
    </source>
</evidence>
<comment type="caution">
    <text evidence="2">The sequence shown here is derived from an EMBL/GenBank/DDBJ whole genome shotgun (WGS) entry which is preliminary data.</text>
</comment>
<reference evidence="2 3" key="1">
    <citation type="submission" date="2019-10" db="EMBL/GenBank/DDBJ databases">
        <authorList>
            <person name="Palmer J.M."/>
        </authorList>
    </citation>
    <scope>NUCLEOTIDE SEQUENCE [LARGE SCALE GENOMIC DNA]</scope>
    <source>
        <strain evidence="2 3">TWF730</strain>
    </source>
</reference>
<dbReference type="EMBL" id="JAVHNS010000005">
    <property type="protein sequence ID" value="KAK6353998.1"/>
    <property type="molecule type" value="Genomic_DNA"/>
</dbReference>
<keyword evidence="3" id="KW-1185">Reference proteome</keyword>
<feature type="compositionally biased region" description="Polar residues" evidence="1">
    <location>
        <begin position="1"/>
        <end position="18"/>
    </location>
</feature>
<proteinExistence type="predicted"/>
<dbReference type="Proteomes" id="UP001373714">
    <property type="component" value="Unassembled WGS sequence"/>
</dbReference>
<organism evidence="2 3">
    <name type="scientific">Orbilia blumenaviensis</name>
    <dbReference type="NCBI Taxonomy" id="1796055"/>
    <lineage>
        <taxon>Eukaryota</taxon>
        <taxon>Fungi</taxon>
        <taxon>Dikarya</taxon>
        <taxon>Ascomycota</taxon>
        <taxon>Pezizomycotina</taxon>
        <taxon>Orbiliomycetes</taxon>
        <taxon>Orbiliales</taxon>
        <taxon>Orbiliaceae</taxon>
        <taxon>Orbilia</taxon>
    </lineage>
</organism>
<name>A0AAV9V647_9PEZI</name>
<dbReference type="AlphaFoldDB" id="A0AAV9V647"/>
<sequence>MGSGTVTIRNDTSGTLQAYQPGGGWTRRPEDIEQGETRTLEYNGISELNYNLVYGGGNPDDTLTVFVGNDTQAPRIQNGNTSVYRFQREPEWDPNGTWVYSKR</sequence>